<reference evidence="4" key="1">
    <citation type="submission" date="2016-06" db="EMBL/GenBank/DDBJ databases">
        <title>Complete genome sequence of Actinoalloteichus fjordicus DSM 46855 (=ADI127-17), type strain of the new species Actinoalloteichus fjordicus.</title>
        <authorList>
            <person name="Ruckert C."/>
            <person name="Nouioui I."/>
            <person name="Willmese J."/>
            <person name="van Wezel G."/>
            <person name="Klenk H.-P."/>
            <person name="Kalinowski J."/>
            <person name="Zotchev S.B."/>
        </authorList>
    </citation>
    <scope>NUCLEOTIDE SEQUENCE [LARGE SCALE GENOMIC DNA]</scope>
    <source>
        <strain evidence="4">ADI127-7</strain>
    </source>
</reference>
<keyword evidence="4" id="KW-1185">Reference proteome</keyword>
<gene>
    <name evidence="3" type="ORF">UA74_01450</name>
</gene>
<dbReference type="Proteomes" id="UP000185511">
    <property type="component" value="Chromosome"/>
</dbReference>
<proteinExistence type="predicted"/>
<keyword evidence="2" id="KW-0812">Transmembrane</keyword>
<dbReference type="KEGG" id="acad:UA74_01450"/>
<evidence type="ECO:0000256" key="1">
    <source>
        <dbReference type="SAM" id="MobiDB-lite"/>
    </source>
</evidence>
<evidence type="ECO:0000313" key="3">
    <source>
        <dbReference type="EMBL" id="APU12379.1"/>
    </source>
</evidence>
<feature type="transmembrane region" description="Helical" evidence="2">
    <location>
        <begin position="118"/>
        <end position="141"/>
    </location>
</feature>
<protein>
    <submittedName>
        <fullName evidence="3">Uncharacterized protein</fullName>
    </submittedName>
</protein>
<dbReference type="EMBL" id="CP016076">
    <property type="protein sequence ID" value="APU12379.1"/>
    <property type="molecule type" value="Genomic_DNA"/>
</dbReference>
<organism evidence="3 4">
    <name type="scientific">Actinoalloteichus fjordicus</name>
    <dbReference type="NCBI Taxonomy" id="1612552"/>
    <lineage>
        <taxon>Bacteria</taxon>
        <taxon>Bacillati</taxon>
        <taxon>Actinomycetota</taxon>
        <taxon>Actinomycetes</taxon>
        <taxon>Pseudonocardiales</taxon>
        <taxon>Pseudonocardiaceae</taxon>
        <taxon>Actinoalloteichus</taxon>
    </lineage>
</organism>
<evidence type="ECO:0000256" key="2">
    <source>
        <dbReference type="SAM" id="Phobius"/>
    </source>
</evidence>
<evidence type="ECO:0000313" key="4">
    <source>
        <dbReference type="Proteomes" id="UP000185511"/>
    </source>
</evidence>
<accession>A0AAC9PPS8</accession>
<sequence length="142" mass="14123">MTREFPVASLDALSGPDGTQAIPPPGVFPDAVGGLAPASMSTGAGHRRVVVPPVVAPPPRPEFAEAGPSWGIGSSHSTSRTAAGRGARHIAAPPVVPDGGGLLARAQRLTPGRAADQGVGWLVVAAVALGVIAMIFLLLFAG</sequence>
<feature type="compositionally biased region" description="Polar residues" evidence="1">
    <location>
        <begin position="72"/>
        <end position="81"/>
    </location>
</feature>
<name>A0AAC9PPS8_9PSEU</name>
<dbReference type="RefSeq" id="WP_157433934.1">
    <property type="nucleotide sequence ID" value="NZ_CP016076.1"/>
</dbReference>
<keyword evidence="2" id="KW-0472">Membrane</keyword>
<dbReference type="AlphaFoldDB" id="A0AAC9PPS8"/>
<keyword evidence="2" id="KW-1133">Transmembrane helix</keyword>
<feature type="region of interest" description="Disordered" evidence="1">
    <location>
        <begin position="60"/>
        <end position="93"/>
    </location>
</feature>